<dbReference type="Gene3D" id="1.10.418.10">
    <property type="entry name" value="Calponin-like domain"/>
    <property type="match status" value="1"/>
</dbReference>
<dbReference type="Proteomes" id="UP000051530">
    <property type="component" value="Unassembled WGS sequence"/>
</dbReference>
<accession>A0A0R0LR13</accession>
<dbReference type="InterPro" id="IPR003096">
    <property type="entry name" value="SM22_calponin"/>
</dbReference>
<feature type="non-terminal residue" evidence="3">
    <location>
        <position position="204"/>
    </location>
</feature>
<feature type="non-terminal residue" evidence="3">
    <location>
        <position position="1"/>
    </location>
</feature>
<dbReference type="PANTHER" id="PTHR47385:SF14">
    <property type="entry name" value="TRANSGELIN"/>
    <property type="match status" value="1"/>
</dbReference>
<dbReference type="InterPro" id="IPR001715">
    <property type="entry name" value="CH_dom"/>
</dbReference>
<dbReference type="VEuPathDB" id="MicrosporidiaDB:M153_19129000614"/>
<dbReference type="GO" id="GO:0007015">
    <property type="term" value="P:actin filament organization"/>
    <property type="evidence" value="ECO:0007669"/>
    <property type="project" value="TreeGrafter"/>
</dbReference>
<dbReference type="InterPro" id="IPR036872">
    <property type="entry name" value="CH_dom_sf"/>
</dbReference>
<dbReference type="OrthoDB" id="21595at2759"/>
<organism evidence="3 4">
    <name type="scientific">Pseudoloma neurophilia</name>
    <dbReference type="NCBI Taxonomy" id="146866"/>
    <lineage>
        <taxon>Eukaryota</taxon>
        <taxon>Fungi</taxon>
        <taxon>Fungi incertae sedis</taxon>
        <taxon>Microsporidia</taxon>
        <taxon>Pseudoloma</taxon>
    </lineage>
</organism>
<feature type="region of interest" description="Disordered" evidence="1">
    <location>
        <begin position="1"/>
        <end position="27"/>
    </location>
</feature>
<dbReference type="PRINTS" id="PR00888">
    <property type="entry name" value="SM22CALPONIN"/>
</dbReference>
<evidence type="ECO:0000313" key="4">
    <source>
        <dbReference type="Proteomes" id="UP000051530"/>
    </source>
</evidence>
<dbReference type="SMART" id="SM00033">
    <property type="entry name" value="CH"/>
    <property type="match status" value="1"/>
</dbReference>
<reference evidence="3 4" key="1">
    <citation type="submission" date="2015-07" db="EMBL/GenBank/DDBJ databases">
        <title>The genome of Pseudoloma neurophilia, a relevant intracellular parasite of the zebrafish.</title>
        <authorList>
            <person name="Ndikumana S."/>
            <person name="Pelin A."/>
            <person name="Sanders J."/>
            <person name="Corradi N."/>
        </authorList>
    </citation>
    <scope>NUCLEOTIDE SEQUENCE [LARGE SCALE GENOMIC DNA]</scope>
    <source>
        <strain evidence="3 4">MK1</strain>
    </source>
</reference>
<dbReference type="Pfam" id="PF00307">
    <property type="entry name" value="CH"/>
    <property type="match status" value="1"/>
</dbReference>
<dbReference type="PANTHER" id="PTHR47385">
    <property type="entry name" value="CALPONIN"/>
    <property type="match status" value="1"/>
</dbReference>
<dbReference type="PROSITE" id="PS50021">
    <property type="entry name" value="CH"/>
    <property type="match status" value="1"/>
</dbReference>
<proteinExistence type="predicted"/>
<gene>
    <name evidence="3" type="ORF">M153_19129000614</name>
</gene>
<dbReference type="InterPro" id="IPR050606">
    <property type="entry name" value="Calponin-like"/>
</dbReference>
<dbReference type="SUPFAM" id="SSF47576">
    <property type="entry name" value="Calponin-homology domain, CH-domain"/>
    <property type="match status" value="1"/>
</dbReference>
<dbReference type="GO" id="GO:0051015">
    <property type="term" value="F:actin filament binding"/>
    <property type="evidence" value="ECO:0007669"/>
    <property type="project" value="TreeGrafter"/>
</dbReference>
<dbReference type="GO" id="GO:0015629">
    <property type="term" value="C:actin cytoskeleton"/>
    <property type="evidence" value="ECO:0007669"/>
    <property type="project" value="TreeGrafter"/>
</dbReference>
<evidence type="ECO:0000259" key="2">
    <source>
        <dbReference type="PROSITE" id="PS50021"/>
    </source>
</evidence>
<keyword evidence="4" id="KW-1185">Reference proteome</keyword>
<evidence type="ECO:0000313" key="3">
    <source>
        <dbReference type="EMBL" id="KRH91910.1"/>
    </source>
</evidence>
<evidence type="ECO:0000256" key="1">
    <source>
        <dbReference type="SAM" id="MobiDB-lite"/>
    </source>
</evidence>
<dbReference type="EMBL" id="LGUB01001402">
    <property type="protein sequence ID" value="KRH91910.1"/>
    <property type="molecule type" value="Genomic_DNA"/>
</dbReference>
<sequence>LKANESKQKSYSNDQTTDENNDDIQNQLDGITDEDELIRLFISNILKRDIANPLFENLQSGVLLCEMVNAVVSKNDPNSIIDFTDSRSPFIQRENIEKFIRYASKYLKPFELFETEDLFSLKNLFQVRITIYALSREWKYQKLTNFSIGPEKKKHISKNTKNKKVDNRPVLTFYESQRKTEVAYPGRRQITVDMLAKNHESVNQ</sequence>
<comment type="caution">
    <text evidence="3">The sequence shown here is derived from an EMBL/GenBank/DDBJ whole genome shotgun (WGS) entry which is preliminary data.</text>
</comment>
<dbReference type="AlphaFoldDB" id="A0A0R0LR13"/>
<name>A0A0R0LR13_9MICR</name>
<feature type="domain" description="Calponin-homology (CH)" evidence="2">
    <location>
        <begin position="32"/>
        <end position="139"/>
    </location>
</feature>
<protein>
    <submittedName>
        <fullName evidence="3">Calponin-1</fullName>
    </submittedName>
</protein>